<dbReference type="Pfam" id="PF00583">
    <property type="entry name" value="Acetyltransf_1"/>
    <property type="match status" value="1"/>
</dbReference>
<dbReference type="EMBL" id="CP116346">
    <property type="protein sequence ID" value="WIT13684.1"/>
    <property type="molecule type" value="Genomic_DNA"/>
</dbReference>
<accession>A0AA95SYJ1</accession>
<organism evidence="2 3">
    <name type="scientific">Paucibacter sediminis</name>
    <dbReference type="NCBI Taxonomy" id="3019553"/>
    <lineage>
        <taxon>Bacteria</taxon>
        <taxon>Pseudomonadati</taxon>
        <taxon>Pseudomonadota</taxon>
        <taxon>Betaproteobacteria</taxon>
        <taxon>Burkholderiales</taxon>
        <taxon>Sphaerotilaceae</taxon>
        <taxon>Roseateles</taxon>
    </lineage>
</organism>
<dbReference type="KEGG" id="pais:PFX98_08710"/>
<dbReference type="Gene3D" id="3.40.630.30">
    <property type="match status" value="1"/>
</dbReference>
<dbReference type="SUPFAM" id="SSF55729">
    <property type="entry name" value="Acyl-CoA N-acyltransferases (Nat)"/>
    <property type="match status" value="1"/>
</dbReference>
<keyword evidence="3" id="KW-1185">Reference proteome</keyword>
<reference evidence="2" key="1">
    <citation type="submission" date="2023-01" db="EMBL/GenBank/DDBJ databases">
        <title>Whole genome sequence of Paucibacter sp. S2-9 isolated from pond sediment.</title>
        <authorList>
            <person name="Jung J.Y."/>
        </authorList>
    </citation>
    <scope>NUCLEOTIDE SEQUENCE</scope>
    <source>
        <strain evidence="2">S2-9</strain>
    </source>
</reference>
<name>A0AA95SYJ1_9BURK</name>
<dbReference type="PROSITE" id="PS51186">
    <property type="entry name" value="GNAT"/>
    <property type="match status" value="1"/>
</dbReference>
<evidence type="ECO:0000313" key="2">
    <source>
        <dbReference type="EMBL" id="WIT13684.1"/>
    </source>
</evidence>
<dbReference type="GO" id="GO:0016747">
    <property type="term" value="F:acyltransferase activity, transferring groups other than amino-acyl groups"/>
    <property type="evidence" value="ECO:0007669"/>
    <property type="project" value="InterPro"/>
</dbReference>
<protein>
    <submittedName>
        <fullName evidence="2">GNAT family N-acetyltransferase</fullName>
    </submittedName>
</protein>
<dbReference type="RefSeq" id="WP_285234804.1">
    <property type="nucleotide sequence ID" value="NZ_CP116346.1"/>
</dbReference>
<dbReference type="InterPro" id="IPR000182">
    <property type="entry name" value="GNAT_dom"/>
</dbReference>
<evidence type="ECO:0000259" key="1">
    <source>
        <dbReference type="PROSITE" id="PS51186"/>
    </source>
</evidence>
<dbReference type="InterPro" id="IPR016181">
    <property type="entry name" value="Acyl_CoA_acyltransferase"/>
</dbReference>
<gene>
    <name evidence="2" type="ORF">PFX98_08710</name>
</gene>
<proteinExistence type="predicted"/>
<dbReference type="Proteomes" id="UP001177769">
    <property type="component" value="Chromosome"/>
</dbReference>
<evidence type="ECO:0000313" key="3">
    <source>
        <dbReference type="Proteomes" id="UP001177769"/>
    </source>
</evidence>
<dbReference type="AlphaFoldDB" id="A0AA95SYJ1"/>
<feature type="domain" description="N-acetyltransferase" evidence="1">
    <location>
        <begin position="10"/>
        <end position="179"/>
    </location>
</feature>
<sequence length="200" mass="21553">MRPLFSVDGVEARSVDAGAAPQVQALFEANPDYFLLTGGEPPGPGLGLEELESRPPEGWSYTAHWSLGFVRPGQGGAADAWLGLALIDTDLLASGVWHIGLFLLATPVHGSGLAPRLYAALEQWAAAQGAGWLRLGVMLGNARAERFWERQGFVELKRRPDIAMGRLRQTVRVMLKPLGAHSVAEHLERVPRDRAGAGNC</sequence>